<dbReference type="OrthoDB" id="1733797at2759"/>
<dbReference type="InParanoid" id="A0A059D5M4"/>
<accession>A0A059D5M4</accession>
<feature type="region of interest" description="Disordered" evidence="1">
    <location>
        <begin position="45"/>
        <end position="96"/>
    </location>
</feature>
<reference evidence="2" key="1">
    <citation type="submission" date="2013-07" db="EMBL/GenBank/DDBJ databases">
        <title>The genome of Eucalyptus grandis.</title>
        <authorList>
            <person name="Schmutz J."/>
            <person name="Hayes R."/>
            <person name="Myburg A."/>
            <person name="Tuskan G."/>
            <person name="Grattapaglia D."/>
            <person name="Rokhsar D.S."/>
        </authorList>
    </citation>
    <scope>NUCLEOTIDE SEQUENCE</scope>
    <source>
        <tissue evidence="2">Leaf extractions</tissue>
    </source>
</reference>
<sequence length="158" mass="16919">MEYKKQGGSSSSFAADIFGAKESPPSSSSTGVFASIFPPPHSVVGTKSSSEVIGYRQKHHNENQGWNSKQGNQVGPERASCNTTSKDGSIFREERGEPCHLSSSIYYGGRDVYSQSPGAQTSSSHPTLKKDGGEDDQNGTNSVSGASRGNWWQGSLYY</sequence>
<dbReference type="OMA" id="RQGMQAP"/>
<dbReference type="KEGG" id="egr:104432681"/>
<feature type="compositionally biased region" description="Polar residues" evidence="1">
    <location>
        <begin position="63"/>
        <end position="73"/>
    </location>
</feature>
<dbReference type="eggNOG" id="ENOG502S2FB">
    <property type="taxonomic scope" value="Eukaryota"/>
</dbReference>
<feature type="compositionally biased region" description="Polar residues" evidence="1">
    <location>
        <begin position="138"/>
        <end position="158"/>
    </location>
</feature>
<dbReference type="Gramene" id="KCW85495">
    <property type="protein sequence ID" value="KCW85495"/>
    <property type="gene ID" value="EUGRSUZ_B02296"/>
</dbReference>
<dbReference type="STRING" id="71139.A0A059D5M4"/>
<dbReference type="AlphaFoldDB" id="A0A059D5M4"/>
<proteinExistence type="predicted"/>
<dbReference type="PANTHER" id="PTHR33738:SF8">
    <property type="entry name" value="OS05G0454500 PROTEIN"/>
    <property type="match status" value="1"/>
</dbReference>
<feature type="region of interest" description="Disordered" evidence="1">
    <location>
        <begin position="110"/>
        <end position="158"/>
    </location>
</feature>
<dbReference type="EMBL" id="KK198754">
    <property type="protein sequence ID" value="KCW85495.1"/>
    <property type="molecule type" value="Genomic_DNA"/>
</dbReference>
<evidence type="ECO:0000256" key="1">
    <source>
        <dbReference type="SAM" id="MobiDB-lite"/>
    </source>
</evidence>
<feature type="region of interest" description="Disordered" evidence="1">
    <location>
        <begin position="1"/>
        <end position="33"/>
    </location>
</feature>
<organism evidence="2">
    <name type="scientific">Eucalyptus grandis</name>
    <name type="common">Flooded gum</name>
    <dbReference type="NCBI Taxonomy" id="71139"/>
    <lineage>
        <taxon>Eukaryota</taxon>
        <taxon>Viridiplantae</taxon>
        <taxon>Streptophyta</taxon>
        <taxon>Embryophyta</taxon>
        <taxon>Tracheophyta</taxon>
        <taxon>Spermatophyta</taxon>
        <taxon>Magnoliopsida</taxon>
        <taxon>eudicotyledons</taxon>
        <taxon>Gunneridae</taxon>
        <taxon>Pentapetalae</taxon>
        <taxon>rosids</taxon>
        <taxon>malvids</taxon>
        <taxon>Myrtales</taxon>
        <taxon>Myrtaceae</taxon>
        <taxon>Myrtoideae</taxon>
        <taxon>Eucalypteae</taxon>
        <taxon>Eucalyptus</taxon>
    </lineage>
</organism>
<name>A0A059D5M4_EUCGR</name>
<protein>
    <submittedName>
        <fullName evidence="2">Uncharacterized protein</fullName>
    </submittedName>
</protein>
<gene>
    <name evidence="2" type="ORF">EUGRSUZ_B02296</name>
</gene>
<dbReference type="PANTHER" id="PTHR33738">
    <property type="entry name" value="EMB|CAB82975.1"/>
    <property type="match status" value="1"/>
</dbReference>
<feature type="compositionally biased region" description="Polar residues" evidence="1">
    <location>
        <begin position="113"/>
        <end position="126"/>
    </location>
</feature>
<evidence type="ECO:0000313" key="2">
    <source>
        <dbReference type="EMBL" id="KCW85495.1"/>
    </source>
</evidence>